<keyword evidence="2" id="KW-1185">Reference proteome</keyword>
<dbReference type="Proteomes" id="UP000178912">
    <property type="component" value="Unassembled WGS sequence"/>
</dbReference>
<proteinExistence type="predicted"/>
<evidence type="ECO:0000313" key="1">
    <source>
        <dbReference type="EMBL" id="CZT05868.1"/>
    </source>
</evidence>
<name>A0A1E1L8A2_9HELO</name>
<dbReference type="EMBL" id="FJUX01000080">
    <property type="protein sequence ID" value="CZT05868.1"/>
    <property type="molecule type" value="Genomic_DNA"/>
</dbReference>
<accession>A0A1E1L8A2</accession>
<sequence>MTLGHNTNFDDCFSVSSRRNVVLSYRSYKVEEHMGSTAKGFVMEAFEAEKSTNPGFTIPAVDGLLRYVTVSSPPGH</sequence>
<dbReference type="AlphaFoldDB" id="A0A1E1L8A2"/>
<gene>
    <name evidence="1" type="ORF">RAG0_11782</name>
</gene>
<organism evidence="1 2">
    <name type="scientific">Rhynchosporium agropyri</name>
    <dbReference type="NCBI Taxonomy" id="914238"/>
    <lineage>
        <taxon>Eukaryota</taxon>
        <taxon>Fungi</taxon>
        <taxon>Dikarya</taxon>
        <taxon>Ascomycota</taxon>
        <taxon>Pezizomycotina</taxon>
        <taxon>Leotiomycetes</taxon>
        <taxon>Helotiales</taxon>
        <taxon>Ploettnerulaceae</taxon>
        <taxon>Rhynchosporium</taxon>
    </lineage>
</organism>
<protein>
    <submittedName>
        <fullName evidence="1">Uncharacterized protein</fullName>
    </submittedName>
</protein>
<reference evidence="2" key="1">
    <citation type="submission" date="2016-03" db="EMBL/GenBank/DDBJ databases">
        <authorList>
            <person name="Guldener U."/>
        </authorList>
    </citation>
    <scope>NUCLEOTIDE SEQUENCE [LARGE SCALE GENOMIC DNA]</scope>
    <source>
        <strain evidence="2">04CH-RAC-A.6.1</strain>
    </source>
</reference>
<dbReference type="OrthoDB" id="3513892at2759"/>
<evidence type="ECO:0000313" key="2">
    <source>
        <dbReference type="Proteomes" id="UP000178912"/>
    </source>
</evidence>